<sequence>MGLIGQNISGHSFTNSSSPRLRWVTEPDIRGTFSILSTCIVTLVLCVWTAIHLNVPGHKEGAMKLYT</sequence>
<feature type="transmembrane region" description="Helical" evidence="1">
    <location>
        <begin position="33"/>
        <end position="55"/>
    </location>
</feature>
<evidence type="ECO:0000256" key="1">
    <source>
        <dbReference type="SAM" id="Phobius"/>
    </source>
</evidence>
<reference evidence="2" key="1">
    <citation type="journal article" date="2023" name="Mol. Phylogenet. Evol.">
        <title>Genome-scale phylogeny and comparative genomics of the fungal order Sordariales.</title>
        <authorList>
            <person name="Hensen N."/>
            <person name="Bonometti L."/>
            <person name="Westerberg I."/>
            <person name="Brannstrom I.O."/>
            <person name="Guillou S."/>
            <person name="Cros-Aarteil S."/>
            <person name="Calhoun S."/>
            <person name="Haridas S."/>
            <person name="Kuo A."/>
            <person name="Mondo S."/>
            <person name="Pangilinan J."/>
            <person name="Riley R."/>
            <person name="LaButti K."/>
            <person name="Andreopoulos B."/>
            <person name="Lipzen A."/>
            <person name="Chen C."/>
            <person name="Yan M."/>
            <person name="Daum C."/>
            <person name="Ng V."/>
            <person name="Clum A."/>
            <person name="Steindorff A."/>
            <person name="Ohm R.A."/>
            <person name="Martin F."/>
            <person name="Silar P."/>
            <person name="Natvig D.O."/>
            <person name="Lalanne C."/>
            <person name="Gautier V."/>
            <person name="Ament-Velasquez S.L."/>
            <person name="Kruys A."/>
            <person name="Hutchinson M.I."/>
            <person name="Powell A.J."/>
            <person name="Barry K."/>
            <person name="Miller A.N."/>
            <person name="Grigoriev I.V."/>
            <person name="Debuchy R."/>
            <person name="Gladieux P."/>
            <person name="Hiltunen Thoren M."/>
            <person name="Johannesson H."/>
        </authorList>
    </citation>
    <scope>NUCLEOTIDE SEQUENCE</scope>
    <source>
        <strain evidence="2">CBS 560.94</strain>
    </source>
</reference>
<proteinExistence type="predicted"/>
<dbReference type="PANTHER" id="PTHR35043:SF9">
    <property type="match status" value="1"/>
</dbReference>
<accession>A0AAE0MRH4</accession>
<keyword evidence="1" id="KW-0812">Transmembrane</keyword>
<feature type="non-terminal residue" evidence="2">
    <location>
        <position position="67"/>
    </location>
</feature>
<protein>
    <submittedName>
        <fullName evidence="2">Uncharacterized protein</fullName>
    </submittedName>
</protein>
<organism evidence="2 3">
    <name type="scientific">Neurospora tetraspora</name>
    <dbReference type="NCBI Taxonomy" id="94610"/>
    <lineage>
        <taxon>Eukaryota</taxon>
        <taxon>Fungi</taxon>
        <taxon>Dikarya</taxon>
        <taxon>Ascomycota</taxon>
        <taxon>Pezizomycotina</taxon>
        <taxon>Sordariomycetes</taxon>
        <taxon>Sordariomycetidae</taxon>
        <taxon>Sordariales</taxon>
        <taxon>Sordariaceae</taxon>
        <taxon>Neurospora</taxon>
    </lineage>
</organism>
<dbReference type="Proteomes" id="UP001278500">
    <property type="component" value="Unassembled WGS sequence"/>
</dbReference>
<dbReference type="PANTHER" id="PTHR35043">
    <property type="entry name" value="TRANSCRIPTION FACTOR DOMAIN-CONTAINING PROTEIN"/>
    <property type="match status" value="1"/>
</dbReference>
<name>A0AAE0MRH4_9PEZI</name>
<reference evidence="2" key="2">
    <citation type="submission" date="2023-06" db="EMBL/GenBank/DDBJ databases">
        <authorList>
            <consortium name="Lawrence Berkeley National Laboratory"/>
            <person name="Haridas S."/>
            <person name="Hensen N."/>
            <person name="Bonometti L."/>
            <person name="Westerberg I."/>
            <person name="Brannstrom I.O."/>
            <person name="Guillou S."/>
            <person name="Cros-Aarteil S."/>
            <person name="Calhoun S."/>
            <person name="Kuo A."/>
            <person name="Mondo S."/>
            <person name="Pangilinan J."/>
            <person name="Riley R."/>
            <person name="Labutti K."/>
            <person name="Andreopoulos B."/>
            <person name="Lipzen A."/>
            <person name="Chen C."/>
            <person name="Yanf M."/>
            <person name="Daum C."/>
            <person name="Ng V."/>
            <person name="Clum A."/>
            <person name="Steindorff A."/>
            <person name="Ohm R."/>
            <person name="Martin F."/>
            <person name="Silar P."/>
            <person name="Natvig D."/>
            <person name="Lalanne C."/>
            <person name="Gautier V."/>
            <person name="Ament-Velasquez S.L."/>
            <person name="Kruys A."/>
            <person name="Hutchinson M.I."/>
            <person name="Powell A.J."/>
            <person name="Barry K."/>
            <person name="Miller A.N."/>
            <person name="Grigoriev I.V."/>
            <person name="Debuchy R."/>
            <person name="Gladieux P."/>
            <person name="Thoren M.H."/>
            <person name="Johannesson H."/>
        </authorList>
    </citation>
    <scope>NUCLEOTIDE SEQUENCE</scope>
    <source>
        <strain evidence="2">CBS 560.94</strain>
    </source>
</reference>
<evidence type="ECO:0000313" key="2">
    <source>
        <dbReference type="EMBL" id="KAK3345005.1"/>
    </source>
</evidence>
<evidence type="ECO:0000313" key="3">
    <source>
        <dbReference type="Proteomes" id="UP001278500"/>
    </source>
</evidence>
<keyword evidence="1" id="KW-0472">Membrane</keyword>
<dbReference type="RefSeq" id="XP_062681618.1">
    <property type="nucleotide sequence ID" value="XM_062830554.1"/>
</dbReference>
<dbReference type="AlphaFoldDB" id="A0AAE0MRH4"/>
<dbReference type="GeneID" id="87867708"/>
<keyword evidence="3" id="KW-1185">Reference proteome</keyword>
<keyword evidence="1" id="KW-1133">Transmembrane helix</keyword>
<comment type="caution">
    <text evidence="2">The sequence shown here is derived from an EMBL/GenBank/DDBJ whole genome shotgun (WGS) entry which is preliminary data.</text>
</comment>
<dbReference type="EMBL" id="JAUEPP010000004">
    <property type="protein sequence ID" value="KAK3345005.1"/>
    <property type="molecule type" value="Genomic_DNA"/>
</dbReference>
<gene>
    <name evidence="2" type="ORF">B0H65DRAFT_573650</name>
</gene>